<evidence type="ECO:0000256" key="4">
    <source>
        <dbReference type="ARBA" id="ARBA00023277"/>
    </source>
</evidence>
<evidence type="ECO:0000259" key="8">
    <source>
        <dbReference type="Pfam" id="PF00150"/>
    </source>
</evidence>
<evidence type="ECO:0000256" key="2">
    <source>
        <dbReference type="ARBA" id="ARBA00022801"/>
    </source>
</evidence>
<dbReference type="Pfam" id="PF00150">
    <property type="entry name" value="Cellulase"/>
    <property type="match status" value="1"/>
</dbReference>
<evidence type="ECO:0000256" key="5">
    <source>
        <dbReference type="ARBA" id="ARBA00023295"/>
    </source>
</evidence>
<dbReference type="GO" id="GO:0005576">
    <property type="term" value="C:extracellular region"/>
    <property type="evidence" value="ECO:0007669"/>
    <property type="project" value="TreeGrafter"/>
</dbReference>
<dbReference type="SUPFAM" id="SSF51445">
    <property type="entry name" value="(Trans)glycosidases"/>
    <property type="match status" value="1"/>
</dbReference>
<keyword evidence="2 7" id="KW-0378">Hydrolase</keyword>
<dbReference type="EMBL" id="LNTY01000033">
    <property type="protein sequence ID" value="KXF81905.1"/>
    <property type="molecule type" value="Genomic_DNA"/>
</dbReference>
<evidence type="ECO:0000313" key="10">
    <source>
        <dbReference type="Proteomes" id="UP000070529"/>
    </source>
</evidence>
<keyword evidence="10" id="KW-1185">Reference proteome</keyword>
<dbReference type="Proteomes" id="UP000070529">
    <property type="component" value="Unassembled WGS sequence"/>
</dbReference>
<dbReference type="STRING" id="294935.ATN88_20350"/>
<dbReference type="GO" id="GO:0030245">
    <property type="term" value="P:cellulose catabolic process"/>
    <property type="evidence" value="ECO:0007669"/>
    <property type="project" value="UniProtKB-KW"/>
</dbReference>
<name>A0A135I8X6_9GAMM</name>
<evidence type="ECO:0000256" key="3">
    <source>
        <dbReference type="ARBA" id="ARBA00023001"/>
    </source>
</evidence>
<feature type="domain" description="Glycoside hydrolase family 5" evidence="8">
    <location>
        <begin position="39"/>
        <end position="338"/>
    </location>
</feature>
<keyword evidence="5 7" id="KW-0326">Glycosidase</keyword>
<accession>A0A135I8X6</accession>
<protein>
    <submittedName>
        <fullName evidence="9">Glycosyl hydrolase</fullName>
    </submittedName>
</protein>
<keyword evidence="6" id="KW-0624">Polysaccharide degradation</keyword>
<gene>
    <name evidence="9" type="ORF">ATN88_20350</name>
</gene>
<proteinExistence type="inferred from homology"/>
<sequence length="386" mass="43431">MLPILLSSQIAFSADVGDFWETPQHGGNVFNRLPASTELYSDLSAYNASWVRIAYDKWPSESRDFLLGDADDYQGLVPADLKTLKGEIQRAGDAGLKVVISPLSLPAYRWAQNNNGKFDGRLFSDKANWEKAAAFWKDLASELKDSPHVAAYNIINEPAPEKQSSLKEHASASEMKDWYEKVKGSSRDLPAFYEHIVAAIREVDSNTPIMVDAGWYAAADSFNYWEKTLSDDKVLYSFHMYEPYEVTSAPNLRRDVPLTYPGNAPFGDNQSMRWDKAQVAEYLNQPVEWAKSVGLPTNKLVAGEFGCARKVDNCAAYLMDVIAALDANQLHWAFYSFREDAWDAMNYELGTKGNVGWKYWQAMEEGKPDPTKYSSSGLFSIIQQKL</sequence>
<evidence type="ECO:0000256" key="6">
    <source>
        <dbReference type="ARBA" id="ARBA00023326"/>
    </source>
</evidence>
<reference evidence="9 10" key="1">
    <citation type="submission" date="2015-11" db="EMBL/GenBank/DDBJ databases">
        <title>Genomic Taxonomy of the Vibrionaceae.</title>
        <authorList>
            <person name="Gomez-Gil B."/>
            <person name="Enciso-Ibarra J."/>
        </authorList>
    </citation>
    <scope>NUCLEOTIDE SEQUENCE [LARGE SCALE GENOMIC DNA]</scope>
    <source>
        <strain evidence="9 10">CAIM 912</strain>
    </source>
</reference>
<dbReference type="PANTHER" id="PTHR31297:SF41">
    <property type="entry name" value="ENDOGLUCANASE, PUTATIVE (AFU_ORTHOLOGUE AFUA_5G01830)-RELATED"/>
    <property type="match status" value="1"/>
</dbReference>
<dbReference type="InterPro" id="IPR017853">
    <property type="entry name" value="GH"/>
</dbReference>
<keyword evidence="3" id="KW-0136">Cellulose degradation</keyword>
<dbReference type="PANTHER" id="PTHR31297">
    <property type="entry name" value="GLUCAN ENDO-1,6-BETA-GLUCOSIDASE B"/>
    <property type="match status" value="1"/>
</dbReference>
<keyword evidence="4" id="KW-0119">Carbohydrate metabolism</keyword>
<dbReference type="GO" id="GO:0009986">
    <property type="term" value="C:cell surface"/>
    <property type="evidence" value="ECO:0007669"/>
    <property type="project" value="TreeGrafter"/>
</dbReference>
<evidence type="ECO:0000256" key="7">
    <source>
        <dbReference type="RuleBase" id="RU361153"/>
    </source>
</evidence>
<evidence type="ECO:0000256" key="1">
    <source>
        <dbReference type="ARBA" id="ARBA00005641"/>
    </source>
</evidence>
<comment type="caution">
    <text evidence="9">The sequence shown here is derived from an EMBL/GenBank/DDBJ whole genome shotgun (WGS) entry which is preliminary data.</text>
</comment>
<dbReference type="Gene3D" id="3.20.20.80">
    <property type="entry name" value="Glycosidases"/>
    <property type="match status" value="1"/>
</dbReference>
<organism evidence="9 10">
    <name type="scientific">Enterovibrio coralii</name>
    <dbReference type="NCBI Taxonomy" id="294935"/>
    <lineage>
        <taxon>Bacteria</taxon>
        <taxon>Pseudomonadati</taxon>
        <taxon>Pseudomonadota</taxon>
        <taxon>Gammaproteobacteria</taxon>
        <taxon>Vibrionales</taxon>
        <taxon>Vibrionaceae</taxon>
        <taxon>Enterovibrio</taxon>
    </lineage>
</organism>
<dbReference type="InterPro" id="IPR050386">
    <property type="entry name" value="Glycosyl_hydrolase_5"/>
</dbReference>
<comment type="similarity">
    <text evidence="1 7">Belongs to the glycosyl hydrolase 5 (cellulase A) family.</text>
</comment>
<dbReference type="AlphaFoldDB" id="A0A135I8X6"/>
<dbReference type="InterPro" id="IPR001547">
    <property type="entry name" value="Glyco_hydro_5"/>
</dbReference>
<evidence type="ECO:0000313" key="9">
    <source>
        <dbReference type="EMBL" id="KXF81905.1"/>
    </source>
</evidence>
<dbReference type="GO" id="GO:0008422">
    <property type="term" value="F:beta-glucosidase activity"/>
    <property type="evidence" value="ECO:0007669"/>
    <property type="project" value="TreeGrafter"/>
</dbReference>